<dbReference type="InterPro" id="IPR046612">
    <property type="entry name" value="DUF6671"/>
</dbReference>
<comment type="caution">
    <text evidence="2">The sequence shown here is derived from an EMBL/GenBank/DDBJ whole genome shotgun (WGS) entry which is preliminary data.</text>
</comment>
<reference evidence="2 3" key="1">
    <citation type="submission" date="2016-03" db="EMBL/GenBank/DDBJ databases">
        <authorList>
            <person name="Ploux O."/>
        </authorList>
    </citation>
    <scope>NUCLEOTIDE SEQUENCE [LARGE SCALE GENOMIC DNA]</scope>
    <source>
        <strain evidence="2 3">R-45378</strain>
    </source>
</reference>
<dbReference type="Pfam" id="PF20376">
    <property type="entry name" value="DUF6671"/>
    <property type="match status" value="1"/>
</dbReference>
<feature type="domain" description="DUF6671" evidence="1">
    <location>
        <begin position="72"/>
        <end position="286"/>
    </location>
</feature>
<proteinExistence type="predicted"/>
<dbReference type="Proteomes" id="UP000077857">
    <property type="component" value="Unassembled WGS sequence"/>
</dbReference>
<evidence type="ECO:0000313" key="2">
    <source>
        <dbReference type="EMBL" id="OAI19029.1"/>
    </source>
</evidence>
<dbReference type="OrthoDB" id="9793837at2"/>
<accession>A0A177NP98</accession>
<dbReference type="EMBL" id="LUUJ01000053">
    <property type="protein sequence ID" value="OAI19029.1"/>
    <property type="molecule type" value="Genomic_DNA"/>
</dbReference>
<sequence>MPLSNIIESDYCGQRVALLTQHGKQTPLAEVLNSRLACQIEHVDGYDTDRLGTFTRDIARAGSQLEAARSKARIGMELAGLTIGLASEGAFGPDPVTFMLPHNLELLVWIDDRLGIEVVATASGATNFAHQTVSNWEQAELFALAAGFPAHYLIVRPGHQDHPELRKGISAWDQLAQALDWALASSPERQAFIETDMRAFANPTRMQNIRRAAEALAEKLLSRCPVCAAPGFAASGVVRGLPCEDCGQATAQVKADIQRCPRCGHQISVARERQFVSAGECGYCNP</sequence>
<dbReference type="AlphaFoldDB" id="A0A177NP98"/>
<protein>
    <recommendedName>
        <fullName evidence="1">DUF6671 domain-containing protein</fullName>
    </recommendedName>
</protein>
<organism evidence="2 3">
    <name type="scientific">Methylomonas koyamae</name>
    <dbReference type="NCBI Taxonomy" id="702114"/>
    <lineage>
        <taxon>Bacteria</taxon>
        <taxon>Pseudomonadati</taxon>
        <taxon>Pseudomonadota</taxon>
        <taxon>Gammaproteobacteria</taxon>
        <taxon>Methylococcales</taxon>
        <taxon>Methylococcaceae</taxon>
        <taxon>Methylomonas</taxon>
    </lineage>
</organism>
<gene>
    <name evidence="2" type="ORF">A1507_08105</name>
</gene>
<evidence type="ECO:0000313" key="3">
    <source>
        <dbReference type="Proteomes" id="UP000077857"/>
    </source>
</evidence>
<evidence type="ECO:0000259" key="1">
    <source>
        <dbReference type="Pfam" id="PF20376"/>
    </source>
</evidence>
<dbReference type="RefSeq" id="WP_064039742.1">
    <property type="nucleotide sequence ID" value="NZ_LUUJ01000053.1"/>
</dbReference>
<name>A0A177NP98_9GAMM</name>